<protein>
    <recommendedName>
        <fullName evidence="5">K Homology domain-containing protein</fullName>
    </recommendedName>
</protein>
<dbReference type="STRING" id="56484.A0A1Y2FAT9"/>
<evidence type="ECO:0000259" key="5">
    <source>
        <dbReference type="SMART" id="SM00322"/>
    </source>
</evidence>
<feature type="compositionally biased region" description="Polar residues" evidence="4">
    <location>
        <begin position="981"/>
        <end position="992"/>
    </location>
</feature>
<evidence type="ECO:0000256" key="4">
    <source>
        <dbReference type="SAM" id="MobiDB-lite"/>
    </source>
</evidence>
<feature type="domain" description="K Homology" evidence="5">
    <location>
        <begin position="708"/>
        <end position="778"/>
    </location>
</feature>
<dbReference type="Gene3D" id="3.30.1370.10">
    <property type="entry name" value="K Homology domain, type 1"/>
    <property type="match status" value="10"/>
</dbReference>
<feature type="compositionally biased region" description="Basic and acidic residues" evidence="4">
    <location>
        <begin position="664"/>
        <end position="679"/>
    </location>
</feature>
<dbReference type="InterPro" id="IPR004088">
    <property type="entry name" value="KH_dom_type_1"/>
</dbReference>
<feature type="domain" description="K Homology" evidence="5">
    <location>
        <begin position="624"/>
        <end position="703"/>
    </location>
</feature>
<dbReference type="Pfam" id="PF24668">
    <property type="entry name" value="KH_Vigilin"/>
    <property type="match status" value="1"/>
</dbReference>
<feature type="domain" description="K Homology" evidence="5">
    <location>
        <begin position="400"/>
        <end position="471"/>
    </location>
</feature>
<dbReference type="EMBL" id="MCFI01000014">
    <property type="protein sequence ID" value="ORY79975.1"/>
    <property type="molecule type" value="Genomic_DNA"/>
</dbReference>
<feature type="domain" description="K Homology" evidence="5">
    <location>
        <begin position="479"/>
        <end position="547"/>
    </location>
</feature>
<name>A0A1Y2FAT9_PROLT</name>
<dbReference type="InterPro" id="IPR036612">
    <property type="entry name" value="KH_dom_type_1_sf"/>
</dbReference>
<reference evidence="6 7" key="1">
    <citation type="submission" date="2016-07" db="EMBL/GenBank/DDBJ databases">
        <title>Pervasive Adenine N6-methylation of Active Genes in Fungi.</title>
        <authorList>
            <consortium name="DOE Joint Genome Institute"/>
            <person name="Mondo S.J."/>
            <person name="Dannebaum R.O."/>
            <person name="Kuo R.C."/>
            <person name="Labutti K."/>
            <person name="Haridas S."/>
            <person name="Kuo A."/>
            <person name="Salamov A."/>
            <person name="Ahrendt S.R."/>
            <person name="Lipzen A."/>
            <person name="Sullivan W."/>
            <person name="Andreopoulos W.B."/>
            <person name="Clum A."/>
            <person name="Lindquist E."/>
            <person name="Daum C."/>
            <person name="Ramamoorthy G.K."/>
            <person name="Gryganskyi A."/>
            <person name="Culley D."/>
            <person name="Magnuson J.K."/>
            <person name="James T.Y."/>
            <person name="O'Malley M.A."/>
            <person name="Stajich J.E."/>
            <person name="Spatafora J.W."/>
            <person name="Visel A."/>
            <person name="Grigoriev I.V."/>
        </authorList>
    </citation>
    <scope>NUCLEOTIDE SEQUENCE [LARGE SCALE GENOMIC DNA]</scope>
    <source>
        <strain evidence="6 7">12-1054</strain>
    </source>
</reference>
<dbReference type="GO" id="GO:0003723">
    <property type="term" value="F:RNA binding"/>
    <property type="evidence" value="ECO:0007669"/>
    <property type="project" value="UniProtKB-UniRule"/>
</dbReference>
<feature type="region of interest" description="Disordered" evidence="4">
    <location>
        <begin position="664"/>
        <end position="688"/>
    </location>
</feature>
<dbReference type="SUPFAM" id="SSF54791">
    <property type="entry name" value="Eukaryotic type KH-domain (KH-domain type I)"/>
    <property type="match status" value="10"/>
</dbReference>
<accession>A0A1Y2FAT9</accession>
<dbReference type="GeneID" id="63784524"/>
<keyword evidence="1" id="KW-0677">Repeat</keyword>
<dbReference type="PANTHER" id="PTHR10288">
    <property type="entry name" value="KH DOMAIN CONTAINING RNA BINDING PROTEIN"/>
    <property type="match status" value="1"/>
</dbReference>
<feature type="region of interest" description="Disordered" evidence="4">
    <location>
        <begin position="974"/>
        <end position="997"/>
    </location>
</feature>
<gene>
    <name evidence="6" type="ORF">BCR37DRAFT_349409</name>
</gene>
<dbReference type="InterPro" id="IPR057778">
    <property type="entry name" value="KH_Vigilin_N"/>
</dbReference>
<dbReference type="Proteomes" id="UP000193685">
    <property type="component" value="Unassembled WGS sequence"/>
</dbReference>
<dbReference type="AlphaFoldDB" id="A0A1Y2FAT9"/>
<keyword evidence="7" id="KW-1185">Reference proteome</keyword>
<dbReference type="RefSeq" id="XP_040724109.1">
    <property type="nucleotide sequence ID" value="XM_040867925.1"/>
</dbReference>
<evidence type="ECO:0000256" key="3">
    <source>
        <dbReference type="PROSITE-ProRule" id="PRU00117"/>
    </source>
</evidence>
<feature type="domain" description="K Homology" evidence="5">
    <location>
        <begin position="782"/>
        <end position="860"/>
    </location>
</feature>
<feature type="domain" description="K Homology" evidence="5">
    <location>
        <begin position="19"/>
        <end position="93"/>
    </location>
</feature>
<evidence type="ECO:0000313" key="6">
    <source>
        <dbReference type="EMBL" id="ORY79975.1"/>
    </source>
</evidence>
<feature type="domain" description="K Homology" evidence="5">
    <location>
        <begin position="94"/>
        <end position="173"/>
    </location>
</feature>
<dbReference type="PROSITE" id="PS50084">
    <property type="entry name" value="KH_TYPE_1"/>
    <property type="match status" value="8"/>
</dbReference>
<dbReference type="Pfam" id="PF22952">
    <property type="entry name" value="KH_11"/>
    <property type="match status" value="1"/>
</dbReference>
<keyword evidence="2 3" id="KW-0694">RNA-binding</keyword>
<organism evidence="6 7">
    <name type="scientific">Protomyces lactucae-debilis</name>
    <dbReference type="NCBI Taxonomy" id="2754530"/>
    <lineage>
        <taxon>Eukaryota</taxon>
        <taxon>Fungi</taxon>
        <taxon>Dikarya</taxon>
        <taxon>Ascomycota</taxon>
        <taxon>Taphrinomycotina</taxon>
        <taxon>Taphrinomycetes</taxon>
        <taxon>Taphrinales</taxon>
        <taxon>Protomycetaceae</taxon>
        <taxon>Protomyces</taxon>
    </lineage>
</organism>
<comment type="caution">
    <text evidence="6">The sequence shown here is derived from an EMBL/GenBank/DDBJ whole genome shotgun (WGS) entry which is preliminary data.</text>
</comment>
<sequence length="1116" mass="120644">MTKTKPIAPIARSTGLNVDTVTETVKLEASQQESRKALGAKNAISDVVKQVQSRTSTTIQTSTAQRTGTTVFLIKGKAEAVANARRSLLKELGKKVTLKLQVPSMVRPYIIGLKGRTLKAITDKTGARVQLPKREDSQTNDSEADPEELVELIIEGDFDGANQAKKEIEAIVAERTSSTTVKMNTVSPDFYAFIAARAKSWEGEQDLKVKVPSQGDDKGIITISGEKSLVAETKTKIEDLCDELQRTTIATALPIKRQQHAVIQPAVADIFEQCGCVIVIPAASKNSDQITIRGPANNFGRAVELVMKQANSLAIDSLEISKAHAKASNQLQHAIDVAKYLRKSGKLTQLGKDHAVKISVPTGKELQAASKVTIDISGESEGKVKSARTAVIALVNSLVPAKFARHVLEPLLHKHVQGPKARNVQTLRKQHNVEVIFPQSDDDDENVVIVYEGNDVNAVSTVLADVKKALESLAAEAGSIATEVIELPAKDHATVSGRNGTTLNAITGGSEAQVRVLFGEPSQDAITVKGPQKEVERVAKAIREVVEEAKNEEVANAFKLDFDYPAQFTPQLIGKGGANISKIREELGVKIDVGEEGKITIQGSQRNAEEAKSRITMLGDRLADETSFTLKIPSAFHGQIIGSGGKFVKRLEDKYQVHILFPRSDDAENGKDSSDRPGKNEVLVKGGKKGATAAKNEIMELYEFEHEHSHVLTFEVLQRSIPQIVGKGGNAINELKDETNTRIDIDKNESEGGKVKITVTGRKASCEEVKEALLKIDTEVENTVTKVIKVDQAHHRNLIGAGGNNIRDLVVKAGGPDDASLRARMVRFPRPEDAASDEITLKGPQKVIDKIAKLIEKAVGSADSQHSQIVQVPSDSVRMVIGRGGSKKSEIETKHSVTIDIPRADPNQGAEVPIKIIGAEENVTKAAEEIMLLVKVPDQETVQVPRSVHRLVADGGAFIRQLRTQYKVQVDHAGQALPKSNAPSQSAKTNGTARIDDASEETDFAFSIVESTSDETGEIPWVLKGEKEQIAKAKKALANAVQQASKQTCTGYLTVPSAQHRFIIGQGGRTINAIREETGTKVDVPRNPGDEVIVIKGSRQGVERARELIIEAATKK</sequence>
<dbReference type="OrthoDB" id="10027144at2759"/>
<dbReference type="CDD" id="cd22449">
    <property type="entry name" value="KH-I_ScSCP160_rpt4"/>
    <property type="match status" value="1"/>
</dbReference>
<evidence type="ECO:0000313" key="7">
    <source>
        <dbReference type="Proteomes" id="UP000193685"/>
    </source>
</evidence>
<dbReference type="InterPro" id="IPR054548">
    <property type="entry name" value="SCP160-like_KH"/>
</dbReference>
<proteinExistence type="predicted"/>
<feature type="domain" description="K Homology" evidence="5">
    <location>
        <begin position="936"/>
        <end position="1042"/>
    </location>
</feature>
<feature type="domain" description="K Homology" evidence="5">
    <location>
        <begin position="864"/>
        <end position="935"/>
    </location>
</feature>
<dbReference type="SMART" id="SM00322">
    <property type="entry name" value="KH"/>
    <property type="match status" value="11"/>
</dbReference>
<feature type="domain" description="K Homology" evidence="5">
    <location>
        <begin position="556"/>
        <end position="620"/>
    </location>
</feature>
<dbReference type="OMA" id="DHAGQQV"/>
<evidence type="ECO:0000256" key="2">
    <source>
        <dbReference type="ARBA" id="ARBA00022884"/>
    </source>
</evidence>
<dbReference type="Pfam" id="PF00013">
    <property type="entry name" value="KH_1"/>
    <property type="match status" value="7"/>
</dbReference>
<dbReference type="CDD" id="cd00105">
    <property type="entry name" value="KH-I"/>
    <property type="match status" value="2"/>
</dbReference>
<dbReference type="InterPro" id="IPR004087">
    <property type="entry name" value="KH_dom"/>
</dbReference>
<feature type="domain" description="K Homology" evidence="5">
    <location>
        <begin position="1047"/>
        <end position="1114"/>
    </location>
</feature>
<evidence type="ECO:0000256" key="1">
    <source>
        <dbReference type="ARBA" id="ARBA00022737"/>
    </source>
</evidence>